<reference evidence="1" key="1">
    <citation type="submission" date="2022-04" db="EMBL/GenBank/DDBJ databases">
        <title>A functionally conserved STORR gene fusion in Papaver species that diverged 16.8 million years ago.</title>
        <authorList>
            <person name="Catania T."/>
        </authorList>
    </citation>
    <scope>NUCLEOTIDE SEQUENCE</scope>
    <source>
        <strain evidence="1">S-188037</strain>
    </source>
</reference>
<feature type="non-terminal residue" evidence="1">
    <location>
        <position position="53"/>
    </location>
</feature>
<gene>
    <name evidence="1" type="ORF">MKW98_016710</name>
</gene>
<sequence>MPMEYDEYWIPMDTGSEQFATRLGIIVRSVVPPGIETWKKASKNMKEEILNRI</sequence>
<evidence type="ECO:0000313" key="2">
    <source>
        <dbReference type="Proteomes" id="UP001202328"/>
    </source>
</evidence>
<organism evidence="1 2">
    <name type="scientific">Papaver atlanticum</name>
    <dbReference type="NCBI Taxonomy" id="357466"/>
    <lineage>
        <taxon>Eukaryota</taxon>
        <taxon>Viridiplantae</taxon>
        <taxon>Streptophyta</taxon>
        <taxon>Embryophyta</taxon>
        <taxon>Tracheophyta</taxon>
        <taxon>Spermatophyta</taxon>
        <taxon>Magnoliopsida</taxon>
        <taxon>Ranunculales</taxon>
        <taxon>Papaveraceae</taxon>
        <taxon>Papaveroideae</taxon>
        <taxon>Papaver</taxon>
    </lineage>
</organism>
<comment type="caution">
    <text evidence="1">The sequence shown here is derived from an EMBL/GenBank/DDBJ whole genome shotgun (WGS) entry which is preliminary data.</text>
</comment>
<dbReference type="AlphaFoldDB" id="A0AAD4T2X5"/>
<dbReference type="EMBL" id="JAJJMB010006779">
    <property type="protein sequence ID" value="KAI3933745.1"/>
    <property type="molecule type" value="Genomic_DNA"/>
</dbReference>
<dbReference type="Proteomes" id="UP001202328">
    <property type="component" value="Unassembled WGS sequence"/>
</dbReference>
<accession>A0AAD4T2X5</accession>
<evidence type="ECO:0000313" key="1">
    <source>
        <dbReference type="EMBL" id="KAI3933745.1"/>
    </source>
</evidence>
<name>A0AAD4T2X5_9MAGN</name>
<proteinExistence type="predicted"/>
<protein>
    <submittedName>
        <fullName evidence="1">Uncharacterized protein</fullName>
    </submittedName>
</protein>
<keyword evidence="2" id="KW-1185">Reference proteome</keyword>